<gene>
    <name evidence="1" type="ORF">SAMN04488054_14517</name>
</gene>
<dbReference type="AlphaFoldDB" id="A0A1I4QMN7"/>
<keyword evidence="2" id="KW-1185">Reference proteome</keyword>
<reference evidence="1 2" key="1">
    <citation type="submission" date="2016-10" db="EMBL/GenBank/DDBJ databases">
        <authorList>
            <person name="de Groot N.N."/>
        </authorList>
    </citation>
    <scope>NUCLEOTIDE SEQUENCE [LARGE SCALE GENOMIC DNA]</scope>
    <source>
        <strain evidence="1 2">CGMCC 1.6134</strain>
    </source>
</reference>
<dbReference type="EMBL" id="FOTY01000045">
    <property type="protein sequence ID" value="SFM41307.1"/>
    <property type="molecule type" value="Genomic_DNA"/>
</dbReference>
<dbReference type="STRING" id="266892.SAMN04488054_14517"/>
<evidence type="ECO:0000313" key="2">
    <source>
        <dbReference type="Proteomes" id="UP000199668"/>
    </source>
</evidence>
<name>A0A1I4QMN7_9BACI</name>
<sequence>MNDILEKYDYKSDWFVDYIREPENAMRVQNIEEMEEYLKGNHKIKYRSNEKFNGKEFEPRKIVLQYAKTILNFHTSYLLKNGVFLSGNENVVQEFEKVYKQGRFNQVDFDILESLIKHGEAYEYIYQDGSKIKSKVLNPEYSYPVMNRENELQAFIYAYCHDAIDYYTVYYPDVVETFNNKGGQLHKTGEYVNVSGLPVVYRNDMDEPRSDLEDYINIIDDMEDIISKTTDAYYKYLAGIPVSVGQRLKGEGLPSDVVGGGITLDDGGDFFFASNNFDTQGFEADYKQLMNSLLDISHTPAILMGKLDVSNLSEVSISMMYSLSEIKAGINERYLRSGFFDRWQKIRNILALQGITFNDDDFDTLDVVFQTMKPRNHSEIIENMQSLYDMGKISTETILENNPYVKDKQQEMNRLERESNRENDSG</sequence>
<dbReference type="RefSeq" id="WP_090928809.1">
    <property type="nucleotide sequence ID" value="NZ_FOTY01000045.1"/>
</dbReference>
<protein>
    <submittedName>
        <fullName evidence="1">Phage portal protein, SPP1 family</fullName>
    </submittedName>
</protein>
<proteinExistence type="predicted"/>
<dbReference type="OrthoDB" id="2955634at2"/>
<evidence type="ECO:0000313" key="1">
    <source>
        <dbReference type="EMBL" id="SFM41307.1"/>
    </source>
</evidence>
<dbReference type="Pfam" id="PF05133">
    <property type="entry name" value="SPP1_portal"/>
    <property type="match status" value="1"/>
</dbReference>
<dbReference type="InterPro" id="IPR021145">
    <property type="entry name" value="Portal_protein_SPP1_Gp6-like"/>
</dbReference>
<organism evidence="1 2">
    <name type="scientific">Salibacterium qingdaonense</name>
    <dbReference type="NCBI Taxonomy" id="266892"/>
    <lineage>
        <taxon>Bacteria</taxon>
        <taxon>Bacillati</taxon>
        <taxon>Bacillota</taxon>
        <taxon>Bacilli</taxon>
        <taxon>Bacillales</taxon>
        <taxon>Bacillaceae</taxon>
    </lineage>
</organism>
<accession>A0A1I4QMN7</accession>
<dbReference type="Proteomes" id="UP000199668">
    <property type="component" value="Unassembled WGS sequence"/>
</dbReference>